<keyword evidence="12" id="KW-0779">Telomere</keyword>
<evidence type="ECO:0000313" key="22">
    <source>
        <dbReference type="Proteomes" id="UP000298138"/>
    </source>
</evidence>
<evidence type="ECO:0000256" key="5">
    <source>
        <dbReference type="ARBA" id="ARBA00021792"/>
    </source>
</evidence>
<dbReference type="GO" id="GO:0000781">
    <property type="term" value="C:chromosome, telomeric region"/>
    <property type="evidence" value="ECO:0007669"/>
    <property type="project" value="UniProtKB-SubCell"/>
</dbReference>
<keyword evidence="10 19" id="KW-0347">Helicase</keyword>
<dbReference type="InterPro" id="IPR016194">
    <property type="entry name" value="SPOC-like_C_dom_sf"/>
</dbReference>
<evidence type="ECO:0000256" key="19">
    <source>
        <dbReference type="PIRNR" id="PIRNR016570"/>
    </source>
</evidence>
<dbReference type="Pfam" id="PF03731">
    <property type="entry name" value="Ku_N"/>
    <property type="match status" value="1"/>
</dbReference>
<evidence type="ECO:0000313" key="21">
    <source>
        <dbReference type="EMBL" id="TGZ82213.1"/>
    </source>
</evidence>
<dbReference type="Pfam" id="PF08785">
    <property type="entry name" value="Ku_PK_bind"/>
    <property type="match status" value="1"/>
</dbReference>
<dbReference type="Gene3D" id="1.25.40.240">
    <property type="entry name" value="Ku, C-terminal domain"/>
    <property type="match status" value="1"/>
</dbReference>
<dbReference type="SUPFAM" id="SSF101420">
    <property type="entry name" value="C-terminal domain of Ku80"/>
    <property type="match status" value="1"/>
</dbReference>
<dbReference type="GO" id="GO:0003678">
    <property type="term" value="F:DNA helicase activity"/>
    <property type="evidence" value="ECO:0007669"/>
    <property type="project" value="UniProtKB-EC"/>
</dbReference>
<dbReference type="GO" id="GO:0003684">
    <property type="term" value="F:damaged DNA binding"/>
    <property type="evidence" value="ECO:0007669"/>
    <property type="project" value="InterPro"/>
</dbReference>
<keyword evidence="11 19" id="KW-0067">ATP-binding</keyword>
<dbReference type="InterPro" id="IPR036465">
    <property type="entry name" value="vWFA_dom_sf"/>
</dbReference>
<gene>
    <name evidence="21" type="ORF">EX30DRAFT_218661</name>
</gene>
<dbReference type="InterPro" id="IPR002035">
    <property type="entry name" value="VWF_A"/>
</dbReference>
<dbReference type="Gene3D" id="1.10.1600.10">
    <property type="match status" value="1"/>
</dbReference>
<evidence type="ECO:0000256" key="12">
    <source>
        <dbReference type="ARBA" id="ARBA00022895"/>
    </source>
</evidence>
<dbReference type="GO" id="GO:0016887">
    <property type="term" value="F:ATP hydrolysis activity"/>
    <property type="evidence" value="ECO:0007669"/>
    <property type="project" value="RHEA"/>
</dbReference>
<dbReference type="EC" id="3.6.4.12" evidence="4 19"/>
<evidence type="ECO:0000256" key="10">
    <source>
        <dbReference type="ARBA" id="ARBA00022806"/>
    </source>
</evidence>
<comment type="subcellular location">
    <subcellularLocation>
        <location evidence="2">Chromosome</location>
        <location evidence="2">Telomere</location>
    </subcellularLocation>
    <subcellularLocation>
        <location evidence="1 19">Nucleus</location>
    </subcellularLocation>
</comment>
<evidence type="ECO:0000256" key="11">
    <source>
        <dbReference type="ARBA" id="ARBA00022840"/>
    </source>
</evidence>
<dbReference type="OrthoDB" id="30826at2759"/>
<organism evidence="21 22">
    <name type="scientific">Ascodesmis nigricans</name>
    <dbReference type="NCBI Taxonomy" id="341454"/>
    <lineage>
        <taxon>Eukaryota</taxon>
        <taxon>Fungi</taxon>
        <taxon>Dikarya</taxon>
        <taxon>Ascomycota</taxon>
        <taxon>Pezizomycotina</taxon>
        <taxon>Pezizomycetes</taxon>
        <taxon>Pezizales</taxon>
        <taxon>Ascodesmidaceae</taxon>
        <taxon>Ascodesmis</taxon>
    </lineage>
</organism>
<keyword evidence="7 19" id="KW-0547">Nucleotide-binding</keyword>
<dbReference type="InterPro" id="IPR006164">
    <property type="entry name" value="DNA_bd_Ku70/Ku80"/>
</dbReference>
<dbReference type="GO" id="GO:0006310">
    <property type="term" value="P:DNA recombination"/>
    <property type="evidence" value="ECO:0007669"/>
    <property type="project" value="UniProtKB-KW"/>
</dbReference>
<evidence type="ECO:0000256" key="3">
    <source>
        <dbReference type="ARBA" id="ARBA00007726"/>
    </source>
</evidence>
<evidence type="ECO:0000256" key="1">
    <source>
        <dbReference type="ARBA" id="ARBA00004123"/>
    </source>
</evidence>
<comment type="function">
    <text evidence="17">Single-stranded DNA-dependent ATP-dependent helicase. Involved in non-homologous end joining (NHEJ) DNA double strand break repair. DNA-binding is sequence-independent but has a high affinity to nicks in double-stranded DNA and to the ends of duplex DNA. Binds to naturally occurring chromosomal ends, and therefore provides chromosomal end protection. Required also for telomere recombination to repair telomeric ends in the absence of telomerase. KU70, of the KU70/KU80 heterodimer, binds to the stem loop of TLC1, the RNA component of telomerase. Involved in telomere maintenance. Interacts with telomeric repeats and subtelomeric sequences thereby controlling telomere length and protecting against subtelomeric rearrangement. Maintains telomeric chromatin, which is involved in silencing the expression of genes located at the telomere. Required for mating-type switching.</text>
</comment>
<comment type="catalytic activity">
    <reaction evidence="18 19">
        <text>ATP + H2O = ADP + phosphate + H(+)</text>
        <dbReference type="Rhea" id="RHEA:13065"/>
        <dbReference type="ChEBI" id="CHEBI:15377"/>
        <dbReference type="ChEBI" id="CHEBI:15378"/>
        <dbReference type="ChEBI" id="CHEBI:30616"/>
        <dbReference type="ChEBI" id="CHEBI:43474"/>
        <dbReference type="ChEBI" id="CHEBI:456216"/>
        <dbReference type="EC" id="3.6.4.12"/>
    </reaction>
</comment>
<keyword evidence="6" id="KW-0158">Chromosome</keyword>
<evidence type="ECO:0000256" key="6">
    <source>
        <dbReference type="ARBA" id="ARBA00022454"/>
    </source>
</evidence>
<dbReference type="Pfam" id="PF02735">
    <property type="entry name" value="Ku"/>
    <property type="match status" value="1"/>
</dbReference>
<evidence type="ECO:0000256" key="8">
    <source>
        <dbReference type="ARBA" id="ARBA00022763"/>
    </source>
</evidence>
<dbReference type="FunFam" id="3.40.50.410:FF:000073">
    <property type="entry name" value="ATP-dependent DNA helicase II subunit 2"/>
    <property type="match status" value="1"/>
</dbReference>
<dbReference type="Gene3D" id="3.40.50.410">
    <property type="entry name" value="von Willebrand factor, type A domain"/>
    <property type="match status" value="1"/>
</dbReference>
<evidence type="ECO:0000256" key="14">
    <source>
        <dbReference type="ARBA" id="ARBA00023172"/>
    </source>
</evidence>
<evidence type="ECO:0000256" key="9">
    <source>
        <dbReference type="ARBA" id="ARBA00022801"/>
    </source>
</evidence>
<proteinExistence type="inferred from homology"/>
<dbReference type="PANTHER" id="PTHR12604:SF4">
    <property type="entry name" value="X-RAY REPAIR CROSS-COMPLEMENTING PROTEIN 5"/>
    <property type="match status" value="1"/>
</dbReference>
<feature type="domain" description="VWFA" evidence="20">
    <location>
        <begin position="6"/>
        <end position="219"/>
    </location>
</feature>
<dbReference type="AlphaFoldDB" id="A0A4S2MZX9"/>
<evidence type="ECO:0000256" key="7">
    <source>
        <dbReference type="ARBA" id="ARBA00022741"/>
    </source>
</evidence>
<dbReference type="InterPro" id="IPR014893">
    <property type="entry name" value="Ku_PK_bind"/>
</dbReference>
<dbReference type="InterPro" id="IPR036494">
    <property type="entry name" value="Ku_C_sf"/>
</dbReference>
<evidence type="ECO:0000256" key="17">
    <source>
        <dbReference type="ARBA" id="ARBA00024890"/>
    </source>
</evidence>
<sequence>MADKSATVYIVDVGRTMGQHHSGRSQSDLDFAMQYVWDKITTTISNGRKTDTVGVIGFRTDYTNNALQADDAYSNISVFKELGQFLMPHVRECTEHLQPSETNRGDGISALVVGIQLIKTFCRHLKYRKSIYLITDGRGSFDTDGLDQIVAQLKSETISLTILGVDFDDAEYGFKEEDKPANKAKTEAVLHQLAEDCSGVFATIAEAIDELVRPRVKEVRPVASYKGTLTLGDPEKFDTAMSIDIERYPRTMLAKPVSASRYVVGPTEGGGVDESMRIDGQGLQAVKQARVYQVPDESAPGGKKDIDKDDMEKGYKYGRTIVPISKIDENVTVYETKPGMEIVGFTEARKYKRFFHMSNTNVIVPQKLNDQAAIALSSLIHTLAEYESYAIVRFVKKANEAPVMIALAPNLEPDFECLIDVQLPFIEDFRPYKFPPLNTVRTVTGKTLSEHRFIPTDDMNVLMSAYVDSMDLSDPSSDGDDFITTEDTFSPILHRVNQIIRYRATHPDSPLPPVPDILMKYSHPPPELIGKSQPHIDALIKACDVKRVTPVLKSRRTREQPKPKSGLDIDELLGISSDQKVRIRISLSNAVAEYKQKISADDADEAVMKEAASEMFNHARELVKTSIADLNYGRARSLLAVVREEMGELEYYGVWNDEFRKLKKDVLGKKLDGDRSDWWEELKRFELGLLEGPREAGGVDWTDAKQFWNP</sequence>
<dbReference type="GO" id="GO:0000723">
    <property type="term" value="P:telomere maintenance"/>
    <property type="evidence" value="ECO:0007669"/>
    <property type="project" value="InterPro"/>
</dbReference>
<evidence type="ECO:0000256" key="16">
    <source>
        <dbReference type="ARBA" id="ARBA00023242"/>
    </source>
</evidence>
<dbReference type="FunCoup" id="A0A4S2MZX9">
    <property type="interactions" value="131"/>
</dbReference>
<protein>
    <recommendedName>
        <fullName evidence="5 19">ATP-dependent DNA helicase II subunit 2</fullName>
        <ecNumber evidence="4 19">3.6.4.12</ecNumber>
    </recommendedName>
</protein>
<reference evidence="21 22" key="1">
    <citation type="submission" date="2019-04" db="EMBL/GenBank/DDBJ databases">
        <title>Comparative genomics and transcriptomics to analyze fruiting body development in filamentous ascomycetes.</title>
        <authorList>
            <consortium name="DOE Joint Genome Institute"/>
            <person name="Lutkenhaus R."/>
            <person name="Traeger S."/>
            <person name="Breuer J."/>
            <person name="Kuo A."/>
            <person name="Lipzen A."/>
            <person name="Pangilinan J."/>
            <person name="Dilworth D."/>
            <person name="Sandor L."/>
            <person name="Poggeler S."/>
            <person name="Barry K."/>
            <person name="Grigoriev I.V."/>
            <person name="Nowrousian M."/>
        </authorList>
    </citation>
    <scope>NUCLEOTIDE SEQUENCE [LARGE SCALE GENOMIC DNA]</scope>
    <source>
        <strain evidence="21 22">CBS 389.68</strain>
    </source>
</reference>
<dbReference type="GO" id="GO:0003690">
    <property type="term" value="F:double-stranded DNA binding"/>
    <property type="evidence" value="ECO:0007669"/>
    <property type="project" value="TreeGrafter"/>
</dbReference>
<dbReference type="PROSITE" id="PS50234">
    <property type="entry name" value="VWFA"/>
    <property type="match status" value="1"/>
</dbReference>
<evidence type="ECO:0000256" key="2">
    <source>
        <dbReference type="ARBA" id="ARBA00004574"/>
    </source>
</evidence>
<dbReference type="Proteomes" id="UP000298138">
    <property type="component" value="Unassembled WGS sequence"/>
</dbReference>
<evidence type="ECO:0000259" key="20">
    <source>
        <dbReference type="PROSITE" id="PS50234"/>
    </source>
</evidence>
<dbReference type="InParanoid" id="A0A4S2MZX9"/>
<evidence type="ECO:0000256" key="4">
    <source>
        <dbReference type="ARBA" id="ARBA00012551"/>
    </source>
</evidence>
<dbReference type="STRING" id="341454.A0A4S2MZX9"/>
<dbReference type="EMBL" id="ML220116">
    <property type="protein sequence ID" value="TGZ82213.1"/>
    <property type="molecule type" value="Genomic_DNA"/>
</dbReference>
<dbReference type="FunFam" id="1.10.1600.10:FF:000002">
    <property type="entry name" value="X-ray repair cross-complementing protein 5"/>
    <property type="match status" value="1"/>
</dbReference>
<keyword evidence="22" id="KW-1185">Reference proteome</keyword>
<keyword evidence="8 19" id="KW-0227">DNA damage</keyword>
<keyword evidence="15 19" id="KW-0234">DNA repair</keyword>
<dbReference type="PIRSF" id="PIRSF016570">
    <property type="entry name" value="Ku80"/>
    <property type="match status" value="1"/>
</dbReference>
<dbReference type="SMART" id="SM00559">
    <property type="entry name" value="Ku78"/>
    <property type="match status" value="1"/>
</dbReference>
<dbReference type="GO" id="GO:0005524">
    <property type="term" value="F:ATP binding"/>
    <property type="evidence" value="ECO:0007669"/>
    <property type="project" value="UniProtKB-UniRule"/>
</dbReference>
<dbReference type="GO" id="GO:0006303">
    <property type="term" value="P:double-strand break repair via nonhomologous end joining"/>
    <property type="evidence" value="ECO:0007669"/>
    <property type="project" value="InterPro"/>
</dbReference>
<keyword evidence="9 19" id="KW-0378">Hydrolase</keyword>
<dbReference type="SUPFAM" id="SSF100939">
    <property type="entry name" value="SPOC domain-like"/>
    <property type="match status" value="1"/>
</dbReference>
<dbReference type="PANTHER" id="PTHR12604">
    <property type="entry name" value="KU AUTOANTIGEN DNA HELICASE"/>
    <property type="match status" value="1"/>
</dbReference>
<dbReference type="SUPFAM" id="SSF53300">
    <property type="entry name" value="vWA-like"/>
    <property type="match status" value="1"/>
</dbReference>
<dbReference type="GO" id="GO:0043564">
    <property type="term" value="C:Ku70:Ku80 complex"/>
    <property type="evidence" value="ECO:0007669"/>
    <property type="project" value="InterPro"/>
</dbReference>
<keyword evidence="13 19" id="KW-0238">DNA-binding</keyword>
<evidence type="ECO:0000256" key="13">
    <source>
        <dbReference type="ARBA" id="ARBA00023125"/>
    </source>
</evidence>
<name>A0A4S2MZX9_9PEZI</name>
<evidence type="ECO:0000256" key="18">
    <source>
        <dbReference type="ARBA" id="ARBA00047995"/>
    </source>
</evidence>
<dbReference type="InterPro" id="IPR024193">
    <property type="entry name" value="Ku80"/>
</dbReference>
<accession>A0A4S2MZX9</accession>
<keyword evidence="16 19" id="KW-0539">Nucleus</keyword>
<evidence type="ECO:0000256" key="15">
    <source>
        <dbReference type="ARBA" id="ARBA00023204"/>
    </source>
</evidence>
<comment type="similarity">
    <text evidence="3 19">Belongs to the ku80 family.</text>
</comment>
<dbReference type="GO" id="GO:0042162">
    <property type="term" value="F:telomeric DNA binding"/>
    <property type="evidence" value="ECO:0007669"/>
    <property type="project" value="InterPro"/>
</dbReference>
<dbReference type="InterPro" id="IPR005161">
    <property type="entry name" value="Ku_N"/>
</dbReference>
<keyword evidence="14 19" id="KW-0233">DNA recombination</keyword>
<dbReference type="Gene3D" id="2.40.290.10">
    <property type="match status" value="1"/>
</dbReference>
<dbReference type="CDD" id="cd00873">
    <property type="entry name" value="KU80"/>
    <property type="match status" value="1"/>
</dbReference>